<dbReference type="AlphaFoldDB" id="A0A6G8FIS1"/>
<reference evidence="4 5" key="1">
    <citation type="submission" date="2020-03" db="EMBL/GenBank/DDBJ databases">
        <title>Leucobacter sp. nov., isolated from beetles.</title>
        <authorList>
            <person name="Hyun D.-W."/>
            <person name="Bae J.-W."/>
        </authorList>
    </citation>
    <scope>NUCLEOTIDE SEQUENCE [LARGE SCALE GENOMIC DNA]</scope>
    <source>
        <strain evidence="4 5">HDW9B</strain>
    </source>
</reference>
<evidence type="ECO:0000256" key="1">
    <source>
        <dbReference type="ARBA" id="ARBA00022679"/>
    </source>
</evidence>
<evidence type="ECO:0000313" key="5">
    <source>
        <dbReference type="Proteomes" id="UP000501387"/>
    </source>
</evidence>
<dbReference type="InterPro" id="IPR000182">
    <property type="entry name" value="GNAT_dom"/>
</dbReference>
<dbReference type="PROSITE" id="PS51186">
    <property type="entry name" value="GNAT"/>
    <property type="match status" value="1"/>
</dbReference>
<organism evidence="4 5">
    <name type="scientific">Leucobacter insecticola</name>
    <dbReference type="NCBI Taxonomy" id="2714934"/>
    <lineage>
        <taxon>Bacteria</taxon>
        <taxon>Bacillati</taxon>
        <taxon>Actinomycetota</taxon>
        <taxon>Actinomycetes</taxon>
        <taxon>Micrococcales</taxon>
        <taxon>Microbacteriaceae</taxon>
        <taxon>Leucobacter</taxon>
    </lineage>
</organism>
<name>A0A6G8FIS1_9MICO</name>
<evidence type="ECO:0000256" key="2">
    <source>
        <dbReference type="ARBA" id="ARBA00023315"/>
    </source>
</evidence>
<protein>
    <submittedName>
        <fullName evidence="4">GNAT family N-acetyltransferase</fullName>
    </submittedName>
</protein>
<evidence type="ECO:0000259" key="3">
    <source>
        <dbReference type="PROSITE" id="PS51186"/>
    </source>
</evidence>
<dbReference type="KEGG" id="lins:G7067_07255"/>
<dbReference type="InterPro" id="IPR016181">
    <property type="entry name" value="Acyl_CoA_acyltransferase"/>
</dbReference>
<accession>A0A6G8FIS1</accession>
<evidence type="ECO:0000313" key="4">
    <source>
        <dbReference type="EMBL" id="QIM16265.1"/>
    </source>
</evidence>
<gene>
    <name evidence="4" type="ORF">G7067_07255</name>
</gene>
<keyword evidence="2" id="KW-0012">Acyltransferase</keyword>
<dbReference type="Proteomes" id="UP000501387">
    <property type="component" value="Chromosome"/>
</dbReference>
<dbReference type="EMBL" id="CP049934">
    <property type="protein sequence ID" value="QIM16265.1"/>
    <property type="molecule type" value="Genomic_DNA"/>
</dbReference>
<feature type="domain" description="N-acetyltransferase" evidence="3">
    <location>
        <begin position="158"/>
        <end position="326"/>
    </location>
</feature>
<dbReference type="Gene3D" id="3.40.630.30">
    <property type="match status" value="1"/>
</dbReference>
<dbReference type="RefSeq" id="WP_166323113.1">
    <property type="nucleotide sequence ID" value="NZ_CP049934.1"/>
</dbReference>
<dbReference type="Pfam" id="PF00583">
    <property type="entry name" value="Acetyltransf_1"/>
    <property type="match status" value="1"/>
</dbReference>
<dbReference type="SUPFAM" id="SSF55729">
    <property type="entry name" value="Acyl-CoA N-acyltransferases (Nat)"/>
    <property type="match status" value="1"/>
</dbReference>
<dbReference type="GO" id="GO:0016747">
    <property type="term" value="F:acyltransferase activity, transferring groups other than amino-acyl groups"/>
    <property type="evidence" value="ECO:0007669"/>
    <property type="project" value="InterPro"/>
</dbReference>
<dbReference type="InterPro" id="IPR050832">
    <property type="entry name" value="Bact_Acetyltransf"/>
</dbReference>
<keyword evidence="1 4" id="KW-0808">Transferase</keyword>
<dbReference type="PANTHER" id="PTHR43877">
    <property type="entry name" value="AMINOALKYLPHOSPHONATE N-ACETYLTRANSFERASE-RELATED-RELATED"/>
    <property type="match status" value="1"/>
</dbReference>
<proteinExistence type="predicted"/>
<keyword evidence="5" id="KW-1185">Reference proteome</keyword>
<dbReference type="CDD" id="cd04301">
    <property type="entry name" value="NAT_SF"/>
    <property type="match status" value="1"/>
</dbReference>
<sequence>MRVRIDDETTERWNARDRSLDSQLPERKFATVDGALIERNSGSAISAVGLPSRVALCADAPEALWGALQRDQLELRWDGDTTALNTLLDRWVERVEGDLGPEDEWETAMELVVPARDSAAAIPLLAHGFAVVGAIGIRVGRRGTDPSAAEARLKARGYTLRQASLADVSILAELDVELLAHDSQHGSVTIRPGAAAILADGIRERLEQDPEWTWLLERQGEVAGYLSIEFDRERHRAECSAAAGGEIQGGAGAAPVGYIQAMYLREEVRGAGIGESVVEFGHGRLEAAGVERVLLGYAAINPRSGPFWCRMGYRPLWNSWQRRPAT</sequence>